<feature type="domain" description="DUF8158" evidence="1">
    <location>
        <begin position="4"/>
        <end position="97"/>
    </location>
</feature>
<comment type="caution">
    <text evidence="2">The sequence shown here is derived from an EMBL/GenBank/DDBJ whole genome shotgun (WGS) entry which is preliminary data.</text>
</comment>
<dbReference type="AlphaFoldDB" id="A0ABD5Z3D6"/>
<name>A0ABD5Z3D6_9EURY</name>
<reference evidence="2 3" key="1">
    <citation type="journal article" date="2019" name="Int. J. Syst. Evol. Microbiol.">
        <title>The Global Catalogue of Microorganisms (GCM) 10K type strain sequencing project: providing services to taxonomists for standard genome sequencing and annotation.</title>
        <authorList>
            <consortium name="The Broad Institute Genomics Platform"/>
            <consortium name="The Broad Institute Genome Sequencing Center for Infectious Disease"/>
            <person name="Wu L."/>
            <person name="Ma J."/>
        </authorList>
    </citation>
    <scope>NUCLEOTIDE SEQUENCE [LARGE SCALE GENOMIC DNA]</scope>
    <source>
        <strain evidence="2 3">XZGYJ-43</strain>
    </source>
</reference>
<keyword evidence="3" id="KW-1185">Reference proteome</keyword>
<dbReference type="Pfam" id="PF26488">
    <property type="entry name" value="DUF8158"/>
    <property type="match status" value="1"/>
</dbReference>
<protein>
    <recommendedName>
        <fullName evidence="1">DUF8158 domain-containing protein</fullName>
    </recommendedName>
</protein>
<sequence length="103" mass="10973">MSTPYYDVREATGNPDHPSVGAVCERLLADARDGGETHANVVMADILEQYGAECVRTVVRRVLVENAAFRSATHGLEMDATAGAWIGAVAVDILHDMTGVSET</sequence>
<dbReference type="Proteomes" id="UP001596447">
    <property type="component" value="Unassembled WGS sequence"/>
</dbReference>
<dbReference type="InterPro" id="IPR058471">
    <property type="entry name" value="DUF8158"/>
</dbReference>
<organism evidence="2 3">
    <name type="scientific">Halospeciosus flavus</name>
    <dbReference type="NCBI Taxonomy" id="3032283"/>
    <lineage>
        <taxon>Archaea</taxon>
        <taxon>Methanobacteriati</taxon>
        <taxon>Methanobacteriota</taxon>
        <taxon>Stenosarchaea group</taxon>
        <taxon>Halobacteria</taxon>
        <taxon>Halobacteriales</taxon>
        <taxon>Halobacteriaceae</taxon>
        <taxon>Halospeciosus</taxon>
    </lineage>
</organism>
<dbReference type="RefSeq" id="WP_279529628.1">
    <property type="nucleotide sequence ID" value="NZ_CP122312.1"/>
</dbReference>
<evidence type="ECO:0000313" key="3">
    <source>
        <dbReference type="Proteomes" id="UP001596447"/>
    </source>
</evidence>
<evidence type="ECO:0000259" key="1">
    <source>
        <dbReference type="Pfam" id="PF26488"/>
    </source>
</evidence>
<gene>
    <name evidence="2" type="ORF">ACFQJ9_09810</name>
</gene>
<proteinExistence type="predicted"/>
<dbReference type="EMBL" id="JBHTAR010000011">
    <property type="protein sequence ID" value="MFC7199701.1"/>
    <property type="molecule type" value="Genomic_DNA"/>
</dbReference>
<accession>A0ABD5Z3D6</accession>
<evidence type="ECO:0000313" key="2">
    <source>
        <dbReference type="EMBL" id="MFC7199701.1"/>
    </source>
</evidence>